<reference evidence="3" key="1">
    <citation type="submission" date="2016-10" db="EMBL/GenBank/DDBJ databases">
        <authorList>
            <person name="Varghese N."/>
            <person name="Submissions S."/>
        </authorList>
    </citation>
    <scope>NUCLEOTIDE SEQUENCE [LARGE SCALE GENOMIC DNA]</scope>
    <source>
        <strain evidence="3">CGMCC 1.8895</strain>
    </source>
</reference>
<feature type="domain" description="VOC" evidence="1">
    <location>
        <begin position="10"/>
        <end position="125"/>
    </location>
</feature>
<dbReference type="PANTHER" id="PTHR43279:SF1">
    <property type="entry name" value="CATECHOL-2,3-DIOXYGENASE"/>
    <property type="match status" value="1"/>
</dbReference>
<organism evidence="2 3">
    <name type="scientific">Lacicoccus qingdaonensis</name>
    <dbReference type="NCBI Taxonomy" id="576118"/>
    <lineage>
        <taxon>Bacteria</taxon>
        <taxon>Bacillati</taxon>
        <taxon>Bacillota</taxon>
        <taxon>Bacilli</taxon>
        <taxon>Bacillales</taxon>
        <taxon>Salinicoccaceae</taxon>
        <taxon>Lacicoccus</taxon>
    </lineage>
</organism>
<sequence>MNFHKAPVNNVSEVTINVSDLQKSLDFYQEVIGFKVISQIGNEAELSADGKTTLLRLVRPSNPMNQHRTSGLYHFAILLPKRSDLAAFLRHLSTKDIRLGASDHAVSEALYLDDPDGNGIEIYRDRAPEEWSWNDGQVHMVTEPLNVQEVLKTETGEPFNGLPEDTVMGHLHLHVANIEEAVHFYTKGLGLDMILRFGPQAAFLGFDNYHHHIAVNVWNGVGAPKPDKNSTGLNYYVMKYHTAEAVEKTVENLRELGYEVEETSEGYFSEDPSGNRVLISE</sequence>
<dbReference type="CDD" id="cd16359">
    <property type="entry name" value="VOC_BsCatE_like_C"/>
    <property type="match status" value="1"/>
</dbReference>
<dbReference type="InterPro" id="IPR037523">
    <property type="entry name" value="VOC_core"/>
</dbReference>
<protein>
    <submittedName>
        <fullName evidence="2">Catechol 2,3-dioxygenase</fullName>
    </submittedName>
</protein>
<evidence type="ECO:0000313" key="3">
    <source>
        <dbReference type="Proteomes" id="UP000199008"/>
    </source>
</evidence>
<name>A0A1G9FV35_9BACL</name>
<gene>
    <name evidence="2" type="ORF">SAMN05216216_1148</name>
</gene>
<evidence type="ECO:0000259" key="1">
    <source>
        <dbReference type="PROSITE" id="PS51819"/>
    </source>
</evidence>
<proteinExistence type="predicted"/>
<keyword evidence="3" id="KW-1185">Reference proteome</keyword>
<dbReference type="OrthoDB" id="9792626at2"/>
<dbReference type="InterPro" id="IPR029068">
    <property type="entry name" value="Glyas_Bleomycin-R_OHBP_Dase"/>
</dbReference>
<dbReference type="PROSITE" id="PS51819">
    <property type="entry name" value="VOC"/>
    <property type="match status" value="2"/>
</dbReference>
<dbReference type="Proteomes" id="UP000199008">
    <property type="component" value="Unassembled WGS sequence"/>
</dbReference>
<dbReference type="EMBL" id="FNFY01000014">
    <property type="protein sequence ID" value="SDK92013.1"/>
    <property type="molecule type" value="Genomic_DNA"/>
</dbReference>
<dbReference type="CDD" id="cd07255">
    <property type="entry name" value="VOC_BsCatE_like_N"/>
    <property type="match status" value="1"/>
</dbReference>
<dbReference type="Pfam" id="PF00903">
    <property type="entry name" value="Glyoxalase"/>
    <property type="match status" value="2"/>
</dbReference>
<dbReference type="RefSeq" id="WP_092986545.1">
    <property type="nucleotide sequence ID" value="NZ_FNFY01000014.1"/>
</dbReference>
<keyword evidence="2" id="KW-0223">Dioxygenase</keyword>
<keyword evidence="2" id="KW-0560">Oxidoreductase</keyword>
<dbReference type="AlphaFoldDB" id="A0A1G9FV35"/>
<dbReference type="Gene3D" id="3.10.180.10">
    <property type="entry name" value="2,3-Dihydroxybiphenyl 1,2-Dioxygenase, domain 1"/>
    <property type="match status" value="2"/>
</dbReference>
<dbReference type="GO" id="GO:0051213">
    <property type="term" value="F:dioxygenase activity"/>
    <property type="evidence" value="ECO:0007669"/>
    <property type="project" value="UniProtKB-KW"/>
</dbReference>
<dbReference type="STRING" id="576118.SAMN05216216_1148"/>
<dbReference type="SUPFAM" id="SSF54593">
    <property type="entry name" value="Glyoxalase/Bleomycin resistance protein/Dihydroxybiphenyl dioxygenase"/>
    <property type="match status" value="2"/>
</dbReference>
<feature type="domain" description="VOC" evidence="1">
    <location>
        <begin position="167"/>
        <end position="281"/>
    </location>
</feature>
<accession>A0A1G9FV35</accession>
<dbReference type="InterPro" id="IPR004360">
    <property type="entry name" value="Glyas_Fos-R_dOase_dom"/>
</dbReference>
<evidence type="ECO:0000313" key="2">
    <source>
        <dbReference type="EMBL" id="SDK92013.1"/>
    </source>
</evidence>
<dbReference type="PANTHER" id="PTHR43279">
    <property type="entry name" value="CATECHOL-2,3-DIOXYGENASE"/>
    <property type="match status" value="1"/>
</dbReference>